<dbReference type="AlphaFoldDB" id="X0VS28"/>
<dbReference type="GO" id="GO:0005886">
    <property type="term" value="C:plasma membrane"/>
    <property type="evidence" value="ECO:0007669"/>
    <property type="project" value="UniProtKB-SubCell"/>
</dbReference>
<keyword evidence="3" id="KW-0812">Transmembrane</keyword>
<comment type="subcellular location">
    <subcellularLocation>
        <location evidence="1">Cell membrane</location>
        <topology evidence="1">Multi-pass membrane protein</topology>
    </subcellularLocation>
</comment>
<proteinExistence type="predicted"/>
<keyword evidence="2" id="KW-1003">Cell membrane</keyword>
<feature type="non-terminal residue" evidence="6">
    <location>
        <position position="91"/>
    </location>
</feature>
<keyword evidence="4" id="KW-1133">Transmembrane helix</keyword>
<organism evidence="6">
    <name type="scientific">marine sediment metagenome</name>
    <dbReference type="NCBI Taxonomy" id="412755"/>
    <lineage>
        <taxon>unclassified sequences</taxon>
        <taxon>metagenomes</taxon>
        <taxon>ecological metagenomes</taxon>
    </lineage>
</organism>
<sequence>MQLKEGFFNERFLKNFIIYAGKIDSERDIMEKVFIYDNRDRDMPVVITAKSARLEIDDVTKKTLLFLYDGFMHFIQNIGEKYRRARFDNYR</sequence>
<evidence type="ECO:0000256" key="2">
    <source>
        <dbReference type="ARBA" id="ARBA00022475"/>
    </source>
</evidence>
<dbReference type="Pfam" id="PF03739">
    <property type="entry name" value="LptF_LptG"/>
    <property type="match status" value="1"/>
</dbReference>
<protein>
    <submittedName>
        <fullName evidence="6">Uncharacterized protein</fullName>
    </submittedName>
</protein>
<evidence type="ECO:0000256" key="5">
    <source>
        <dbReference type="ARBA" id="ARBA00023136"/>
    </source>
</evidence>
<dbReference type="InterPro" id="IPR005495">
    <property type="entry name" value="LptG/LptF_permease"/>
</dbReference>
<evidence type="ECO:0000256" key="3">
    <source>
        <dbReference type="ARBA" id="ARBA00022692"/>
    </source>
</evidence>
<evidence type="ECO:0000313" key="6">
    <source>
        <dbReference type="EMBL" id="GAG03356.1"/>
    </source>
</evidence>
<name>X0VS28_9ZZZZ</name>
<accession>X0VS28</accession>
<comment type="caution">
    <text evidence="6">The sequence shown here is derived from an EMBL/GenBank/DDBJ whole genome shotgun (WGS) entry which is preliminary data.</text>
</comment>
<dbReference type="EMBL" id="BARS01025368">
    <property type="protein sequence ID" value="GAG03356.1"/>
    <property type="molecule type" value="Genomic_DNA"/>
</dbReference>
<reference evidence="6" key="1">
    <citation type="journal article" date="2014" name="Front. Microbiol.">
        <title>High frequency of phylogenetically diverse reductive dehalogenase-homologous genes in deep subseafloor sedimentary metagenomes.</title>
        <authorList>
            <person name="Kawai M."/>
            <person name="Futagami T."/>
            <person name="Toyoda A."/>
            <person name="Takaki Y."/>
            <person name="Nishi S."/>
            <person name="Hori S."/>
            <person name="Arai W."/>
            <person name="Tsubouchi T."/>
            <person name="Morono Y."/>
            <person name="Uchiyama I."/>
            <person name="Ito T."/>
            <person name="Fujiyama A."/>
            <person name="Inagaki F."/>
            <person name="Takami H."/>
        </authorList>
    </citation>
    <scope>NUCLEOTIDE SEQUENCE</scope>
    <source>
        <strain evidence="6">Expedition CK06-06</strain>
    </source>
</reference>
<gene>
    <name evidence="6" type="ORF">S01H1_40105</name>
</gene>
<evidence type="ECO:0000256" key="1">
    <source>
        <dbReference type="ARBA" id="ARBA00004651"/>
    </source>
</evidence>
<evidence type="ECO:0000256" key="4">
    <source>
        <dbReference type="ARBA" id="ARBA00022989"/>
    </source>
</evidence>
<keyword evidence="5" id="KW-0472">Membrane</keyword>